<dbReference type="Pfam" id="PF00884">
    <property type="entry name" value="Sulfatase"/>
    <property type="match status" value="1"/>
</dbReference>
<dbReference type="CDD" id="cd16147">
    <property type="entry name" value="G6S"/>
    <property type="match status" value="1"/>
</dbReference>
<dbReference type="PANTHER" id="PTHR43108">
    <property type="entry name" value="N-ACETYLGLUCOSAMINE-6-SULFATASE FAMILY MEMBER"/>
    <property type="match status" value="1"/>
</dbReference>
<accession>A0A1Y1W2X0</accession>
<gene>
    <name evidence="3" type="ORF">DL89DRAFT_285310</name>
</gene>
<comment type="similarity">
    <text evidence="1">Belongs to the sulfatase family.</text>
</comment>
<keyword evidence="4" id="KW-1185">Reference proteome</keyword>
<evidence type="ECO:0000256" key="1">
    <source>
        <dbReference type="ARBA" id="ARBA00008779"/>
    </source>
</evidence>
<evidence type="ECO:0000313" key="3">
    <source>
        <dbReference type="EMBL" id="ORX67900.1"/>
    </source>
</evidence>
<protein>
    <submittedName>
        <fullName evidence="3">Arylsulfatase</fullName>
    </submittedName>
</protein>
<dbReference type="SUPFAM" id="SSF53649">
    <property type="entry name" value="Alkaline phosphatase-like"/>
    <property type="match status" value="1"/>
</dbReference>
<dbReference type="PANTHER" id="PTHR43108:SF8">
    <property type="entry name" value="SD21168P"/>
    <property type="match status" value="1"/>
</dbReference>
<dbReference type="STRING" id="61395.A0A1Y1W2X0"/>
<feature type="domain" description="Sulfatase N-terminal" evidence="2">
    <location>
        <begin position="65"/>
        <end position="405"/>
    </location>
</feature>
<organism evidence="3 4">
    <name type="scientific">Linderina pennispora</name>
    <dbReference type="NCBI Taxonomy" id="61395"/>
    <lineage>
        <taxon>Eukaryota</taxon>
        <taxon>Fungi</taxon>
        <taxon>Fungi incertae sedis</taxon>
        <taxon>Zoopagomycota</taxon>
        <taxon>Kickxellomycotina</taxon>
        <taxon>Kickxellomycetes</taxon>
        <taxon>Kickxellales</taxon>
        <taxon>Kickxellaceae</taxon>
        <taxon>Linderina</taxon>
    </lineage>
</organism>
<comment type="caution">
    <text evidence="3">The sequence shown here is derived from an EMBL/GenBank/DDBJ whole genome shotgun (WGS) entry which is preliminary data.</text>
</comment>
<name>A0A1Y1W2X0_9FUNG</name>
<dbReference type="GO" id="GO:0008449">
    <property type="term" value="F:N-acetylglucosamine-6-sulfatase activity"/>
    <property type="evidence" value="ECO:0007669"/>
    <property type="project" value="TreeGrafter"/>
</dbReference>
<dbReference type="Gene3D" id="3.40.720.10">
    <property type="entry name" value="Alkaline Phosphatase, subunit A"/>
    <property type="match status" value="1"/>
</dbReference>
<reference evidence="3 4" key="1">
    <citation type="submission" date="2016-07" db="EMBL/GenBank/DDBJ databases">
        <title>Pervasive Adenine N6-methylation of Active Genes in Fungi.</title>
        <authorList>
            <consortium name="DOE Joint Genome Institute"/>
            <person name="Mondo S.J."/>
            <person name="Dannebaum R.O."/>
            <person name="Kuo R.C."/>
            <person name="Labutti K."/>
            <person name="Haridas S."/>
            <person name="Kuo A."/>
            <person name="Salamov A."/>
            <person name="Ahrendt S.R."/>
            <person name="Lipzen A."/>
            <person name="Sullivan W."/>
            <person name="Andreopoulos W.B."/>
            <person name="Clum A."/>
            <person name="Lindquist E."/>
            <person name="Daum C."/>
            <person name="Ramamoorthy G.K."/>
            <person name="Gryganskyi A."/>
            <person name="Culley D."/>
            <person name="Magnuson J.K."/>
            <person name="James T.Y."/>
            <person name="O'Malley M.A."/>
            <person name="Stajich J.E."/>
            <person name="Spatafora J.W."/>
            <person name="Visel A."/>
            <person name="Grigoriev I.V."/>
        </authorList>
    </citation>
    <scope>NUCLEOTIDE SEQUENCE [LARGE SCALE GENOMIC DNA]</scope>
    <source>
        <strain evidence="3 4">ATCC 12442</strain>
    </source>
</reference>
<proteinExistence type="inferred from homology"/>
<dbReference type="GeneID" id="63806464"/>
<dbReference type="GO" id="GO:0005539">
    <property type="term" value="F:glycosaminoglycan binding"/>
    <property type="evidence" value="ECO:0007669"/>
    <property type="project" value="TreeGrafter"/>
</dbReference>
<dbReference type="InterPro" id="IPR017850">
    <property type="entry name" value="Alkaline_phosphatase_core_sf"/>
</dbReference>
<dbReference type="AlphaFoldDB" id="A0A1Y1W2X0"/>
<dbReference type="OrthoDB" id="96314at2759"/>
<dbReference type="RefSeq" id="XP_040741746.1">
    <property type="nucleotide sequence ID" value="XM_040889816.1"/>
</dbReference>
<sequence>MIPIKAAYLSNAQSVKILHPGSLSKSPVQDAAHIDFCASYPSNISDSWSKHLGKCPGQPTNGKKPNFVVFLTDNQDYLMDSLKYQEYVQKYFIDQGTQFTHYYTTSSTCCPSRVSFLPGKFAHSHNTTSEVAPYGSYYKFQENKLDDHWLPRWLQEENYRNYYIGKFINSVDATHLGPPKGWEHFEPLVSPGIYNLTHPIFSLNSGPLEEHPGVYQTDLISNKSLALIDNLSERDDPLFFVISPTAPHEEVQVNGDFTPPRPADRHKYLFLDAKVPRTPHFNPAVQDKVLWLKDLPLLSAADIEYLDFMYRQRLRSLQATDELVDAVFKRLEEKDLVDNTYFIYTTDNGFHLGHHRLKAGKSLAYEDDVNLPFIIRGPGIAKNVTRSNPGTHSHFPATILDLAGISRPDDLDATSLFDPDHTESFNLEYWQASSKKTIVDSQNRTAYKSLRIISKDFNLYYSVGVPASLKNLYSRTDPNFLNRLDALFSVLYNCKGDVCKFPWNLLHKDDKVKSLKDALKPKYDKYYKSLPKFRFLKCKVYYDVDNEDTD</sequence>
<dbReference type="Proteomes" id="UP000193922">
    <property type="component" value="Unassembled WGS sequence"/>
</dbReference>
<evidence type="ECO:0000313" key="4">
    <source>
        <dbReference type="Proteomes" id="UP000193922"/>
    </source>
</evidence>
<dbReference type="InterPro" id="IPR000917">
    <property type="entry name" value="Sulfatase_N"/>
</dbReference>
<evidence type="ECO:0000259" key="2">
    <source>
        <dbReference type="Pfam" id="PF00884"/>
    </source>
</evidence>
<dbReference type="EMBL" id="MCFD01000011">
    <property type="protein sequence ID" value="ORX67900.1"/>
    <property type="molecule type" value="Genomic_DNA"/>
</dbReference>